<gene>
    <name evidence="2" type="ORF">NSPZN2_50230</name>
</gene>
<feature type="region of interest" description="Disordered" evidence="1">
    <location>
        <begin position="126"/>
        <end position="151"/>
    </location>
</feature>
<evidence type="ECO:0000313" key="2">
    <source>
        <dbReference type="EMBL" id="CAE6788533.1"/>
    </source>
</evidence>
<evidence type="ECO:0000256" key="1">
    <source>
        <dbReference type="SAM" id="MobiDB-lite"/>
    </source>
</evidence>
<dbReference type="RefSeq" id="WP_213043807.1">
    <property type="nucleotide sequence ID" value="NZ_CAJNBJ010000018.1"/>
</dbReference>
<sequence>MALDAELGKSMLQLITSRYDDRHWRKKIEKTLSLPQSGVGDERQQQIFLYLKLNLKAYKSRRADPDSWILGGYATKEVIDRAKFQPHLVGQGITAEDVALLGTDPGPDIDEAWWEEMLVQWFGAPEDEAAVEPTAEETASEAGTESSSARS</sequence>
<feature type="compositionally biased region" description="Low complexity" evidence="1">
    <location>
        <begin position="140"/>
        <end position="151"/>
    </location>
</feature>
<comment type="caution">
    <text evidence="2">The sequence shown here is derived from an EMBL/GenBank/DDBJ whole genome shotgun (WGS) entry which is preliminary data.</text>
</comment>
<accession>A0ABN7M803</accession>
<keyword evidence="3" id="KW-1185">Reference proteome</keyword>
<dbReference type="EMBL" id="CAJNBJ010000018">
    <property type="protein sequence ID" value="CAE6788533.1"/>
    <property type="molecule type" value="Genomic_DNA"/>
</dbReference>
<name>A0ABN7M803_9BACT</name>
<reference evidence="2 3" key="1">
    <citation type="submission" date="2021-02" db="EMBL/GenBank/DDBJ databases">
        <authorList>
            <person name="Han P."/>
        </authorList>
    </citation>
    <scope>NUCLEOTIDE SEQUENCE [LARGE SCALE GENOMIC DNA]</scope>
    <source>
        <strain evidence="2">Candidatus Nitrospira sp. ZN2</strain>
    </source>
</reference>
<evidence type="ECO:0000313" key="3">
    <source>
        <dbReference type="Proteomes" id="UP000675880"/>
    </source>
</evidence>
<proteinExistence type="predicted"/>
<organism evidence="2 3">
    <name type="scientific">Nitrospira defluvii</name>
    <dbReference type="NCBI Taxonomy" id="330214"/>
    <lineage>
        <taxon>Bacteria</taxon>
        <taxon>Pseudomonadati</taxon>
        <taxon>Nitrospirota</taxon>
        <taxon>Nitrospiria</taxon>
        <taxon>Nitrospirales</taxon>
        <taxon>Nitrospiraceae</taxon>
        <taxon>Nitrospira</taxon>
    </lineage>
</organism>
<feature type="compositionally biased region" description="Acidic residues" evidence="1">
    <location>
        <begin position="126"/>
        <end position="139"/>
    </location>
</feature>
<dbReference type="Proteomes" id="UP000675880">
    <property type="component" value="Unassembled WGS sequence"/>
</dbReference>
<protein>
    <submittedName>
        <fullName evidence="2">Uncharacterized protein</fullName>
    </submittedName>
</protein>